<evidence type="ECO:0000256" key="1">
    <source>
        <dbReference type="SAM" id="MobiDB-lite"/>
    </source>
</evidence>
<proteinExistence type="predicted"/>
<comment type="caution">
    <text evidence="2">The sequence shown here is derived from an EMBL/GenBank/DDBJ whole genome shotgun (WGS) entry which is preliminary data.</text>
</comment>
<dbReference type="EMBL" id="AMQQ01000023">
    <property type="protein sequence ID" value="EKJ94800.1"/>
    <property type="molecule type" value="Genomic_DNA"/>
</dbReference>
<reference evidence="2 3" key="1">
    <citation type="journal article" date="2013" name="Genome Announc.">
        <title>Genome Sequence of Rhizobium lupini HPC(L) Isolated from Saline Desert Soil, Kutch (Gujarat).</title>
        <authorList>
            <person name="Agarwal L."/>
            <person name="Purohit H.J."/>
        </authorList>
    </citation>
    <scope>NUCLEOTIDE SEQUENCE [LARGE SCALE GENOMIC DNA]</scope>
    <source>
        <strain evidence="3">HPC(L)</strain>
    </source>
</reference>
<organism evidence="2 3">
    <name type="scientific">Bradyrhizobium lupini HPC(L)</name>
    <dbReference type="NCBI Taxonomy" id="1229491"/>
    <lineage>
        <taxon>Bacteria</taxon>
        <taxon>Pseudomonadati</taxon>
        <taxon>Pseudomonadota</taxon>
        <taxon>Alphaproteobacteria</taxon>
        <taxon>Hyphomicrobiales</taxon>
        <taxon>Nitrobacteraceae</taxon>
        <taxon>Bradyrhizobium</taxon>
    </lineage>
</organism>
<dbReference type="Proteomes" id="UP000017668">
    <property type="component" value="Unassembled WGS sequence"/>
</dbReference>
<feature type="region of interest" description="Disordered" evidence="1">
    <location>
        <begin position="104"/>
        <end position="123"/>
    </location>
</feature>
<evidence type="ECO:0000313" key="2">
    <source>
        <dbReference type="EMBL" id="EKJ94800.1"/>
    </source>
</evidence>
<evidence type="ECO:0000313" key="3">
    <source>
        <dbReference type="Proteomes" id="UP000017668"/>
    </source>
</evidence>
<keyword evidence="3" id="KW-1185">Reference proteome</keyword>
<name>A0ABN0HJK1_RHILU</name>
<gene>
    <name evidence="2" type="ORF">C241_15953</name>
</gene>
<sequence length="123" mass="14095">MQMNDAFQLEFHAVIPRSRFSFALERIRTDGPVFRPLNNDDSLVLRSHNLASVQTSFLETFDQTLHQIHSLVKNRYEGRAAEPFPRHLAGFDFVPPWLAATLRRDDPRGQQTLESGCPSLDSE</sequence>
<accession>A0ABN0HJK1</accession>
<protein>
    <submittedName>
        <fullName evidence="2">Uncharacterized protein</fullName>
    </submittedName>
</protein>